<name>F9CX26_9ARCH</name>
<keyword evidence="2" id="KW-0687">Ribonucleoprotein</keyword>
<evidence type="ECO:0000313" key="3">
    <source>
        <dbReference type="Proteomes" id="UP000004440"/>
    </source>
</evidence>
<organism evidence="2 3">
    <name type="scientific">Nitrosarchaeum koreense MY1</name>
    <dbReference type="NCBI Taxonomy" id="1001994"/>
    <lineage>
        <taxon>Archaea</taxon>
        <taxon>Nitrososphaerota</taxon>
        <taxon>Nitrososphaeria</taxon>
        <taxon>Nitrosopumilales</taxon>
        <taxon>Nitrosopumilaceae</taxon>
        <taxon>Nitrosarchaeum</taxon>
    </lineage>
</organism>
<feature type="compositionally biased region" description="Basic and acidic residues" evidence="1">
    <location>
        <begin position="48"/>
        <end position="79"/>
    </location>
</feature>
<protein>
    <submittedName>
        <fullName evidence="2">Small subunit ribosomal protein S25e</fullName>
    </submittedName>
</protein>
<accession>F9CX26</accession>
<dbReference type="EMBL" id="AFPU01000001">
    <property type="protein sequence ID" value="EGP93828.1"/>
    <property type="molecule type" value="Genomic_DNA"/>
</dbReference>
<evidence type="ECO:0000256" key="1">
    <source>
        <dbReference type="SAM" id="MobiDB-lite"/>
    </source>
</evidence>
<proteinExistence type="predicted"/>
<keyword evidence="3" id="KW-1185">Reference proteome</keyword>
<keyword evidence="2" id="KW-0689">Ribosomal protein</keyword>
<dbReference type="Proteomes" id="UP000004440">
    <property type="component" value="Unassembled WGS sequence"/>
</dbReference>
<dbReference type="Gene3D" id="3.30.63.20">
    <property type="match status" value="1"/>
</dbReference>
<dbReference type="STRING" id="1001994.MY1_1068"/>
<sequence>MLFIFEKNQLYQYGFLIYDLKNQYYTSFIRGIFFSDNMGGTKKVSPAKQDKTQNSKDGKDPKDSKKSRKDRGESGPRKAEITVMVNEAEAIKIIKNSKVVTVHDLARQTGVKISAANAFLIESTKKGIVKRTGGYSGHYIYQAVSS</sequence>
<dbReference type="PATRIC" id="fig|1001994.6.peg.1054"/>
<gene>
    <name evidence="2" type="ORF">MY1_1068</name>
</gene>
<dbReference type="AlphaFoldDB" id="F9CX26"/>
<comment type="caution">
    <text evidence="2">The sequence shown here is derived from an EMBL/GenBank/DDBJ whole genome shotgun (WGS) entry which is preliminary data.</text>
</comment>
<dbReference type="GO" id="GO:0005840">
    <property type="term" value="C:ribosome"/>
    <property type="evidence" value="ECO:0007669"/>
    <property type="project" value="UniProtKB-KW"/>
</dbReference>
<reference evidence="2 3" key="1">
    <citation type="journal article" date="2011" name="J. Bacteriol.">
        <title>Genome Sequence of an Ammonia-Oxidizing Soil Archaeon, "Candidatus Nitrosoarchaeum koreensis" MY1.</title>
        <authorList>
            <person name="Kim B.K."/>
            <person name="Jung M.Y."/>
            <person name="Yu D.S."/>
            <person name="Park S.J."/>
            <person name="Oh T.K."/>
            <person name="Rhee S.K."/>
            <person name="Kim J.F."/>
        </authorList>
    </citation>
    <scope>NUCLEOTIDE SEQUENCE [LARGE SCALE GENOMIC DNA]</scope>
    <source>
        <strain evidence="2 3">MY1</strain>
    </source>
</reference>
<evidence type="ECO:0000313" key="2">
    <source>
        <dbReference type="EMBL" id="EGP93828.1"/>
    </source>
</evidence>
<feature type="region of interest" description="Disordered" evidence="1">
    <location>
        <begin position="40"/>
        <end position="79"/>
    </location>
</feature>